<evidence type="ECO:0000256" key="1">
    <source>
        <dbReference type="ARBA" id="ARBA00009809"/>
    </source>
</evidence>
<dbReference type="SUPFAM" id="SSF51445">
    <property type="entry name" value="(Trans)glycosidases"/>
    <property type="match status" value="1"/>
</dbReference>
<dbReference type="InterPro" id="IPR031330">
    <property type="entry name" value="Gly_Hdrlase_35_cat"/>
</dbReference>
<evidence type="ECO:0000259" key="8">
    <source>
        <dbReference type="Pfam" id="PF21467"/>
    </source>
</evidence>
<dbReference type="PIRSF" id="PIRSF006336">
    <property type="entry name" value="B-gal"/>
    <property type="match status" value="1"/>
</dbReference>
<dbReference type="InterPro" id="IPR008979">
    <property type="entry name" value="Galactose-bd-like_sf"/>
</dbReference>
<dbReference type="PANTHER" id="PTHR23421">
    <property type="entry name" value="BETA-GALACTOSIDASE RELATED"/>
    <property type="match status" value="1"/>
</dbReference>
<dbReference type="EMBL" id="JALPRF010000003">
    <property type="protein sequence ID" value="MCK8493656.1"/>
    <property type="molecule type" value="Genomic_DNA"/>
</dbReference>
<reference evidence="9 10" key="1">
    <citation type="submission" date="2022-04" db="EMBL/GenBank/DDBJ databases">
        <title>Spirosoma sp. strain RP8 genome sequencing and assembly.</title>
        <authorList>
            <person name="Jung Y."/>
        </authorList>
    </citation>
    <scope>NUCLEOTIDE SEQUENCE [LARGE SCALE GENOMIC DNA]</scope>
    <source>
        <strain evidence="9 10">RP8</strain>
    </source>
</reference>
<dbReference type="PROSITE" id="PS01182">
    <property type="entry name" value="GLYCOSYL_HYDROL_F35"/>
    <property type="match status" value="1"/>
</dbReference>
<evidence type="ECO:0000313" key="9">
    <source>
        <dbReference type="EMBL" id="MCK8493656.1"/>
    </source>
</evidence>
<dbReference type="Pfam" id="PF21467">
    <property type="entry name" value="BetaGal_gal-bd"/>
    <property type="match status" value="1"/>
</dbReference>
<dbReference type="InterPro" id="IPR048913">
    <property type="entry name" value="BetaGal_gal-bd"/>
</dbReference>
<evidence type="ECO:0000313" key="10">
    <source>
        <dbReference type="Proteomes" id="UP001202180"/>
    </source>
</evidence>
<comment type="similarity">
    <text evidence="1 5">Belongs to the glycosyl hydrolase 35 family.</text>
</comment>
<dbReference type="InterPro" id="IPR026283">
    <property type="entry name" value="B-gal_1-like"/>
</dbReference>
<dbReference type="InterPro" id="IPR048912">
    <property type="entry name" value="BetaGal1-like_ABD1"/>
</dbReference>
<dbReference type="Pfam" id="PF21317">
    <property type="entry name" value="BetaGal_ABD_1"/>
    <property type="match status" value="1"/>
</dbReference>
<proteinExistence type="inferred from homology"/>
<evidence type="ECO:0000256" key="2">
    <source>
        <dbReference type="ARBA" id="ARBA00022801"/>
    </source>
</evidence>
<gene>
    <name evidence="9" type="ORF">M0L20_17450</name>
</gene>
<sequence>MSLPRSFFTIVTGLMLGGCLFSGSLLAQRSQHTFALGQTDFLLDGKPFQLISGEMHPARIPRAYWQQRIRMAKAMGCNTIAAYVFWNYHESKPGVFDFKTDNRDIVEFIRLVQEEGLWVLLRPGPYVCAEWDFGGLPPYLLKTADVKVRCLDPTYMAAAERYIKKLAGLVKPLQISKGGPILMVQVENEYGSYANDRAYMQRIHQLWQDNGINVPFYTADGPAVANLAAGSLPGVAVGLDPGANQSNFDLATRTNPGVPIFSSESYPGWLTHWGEKWARPDTVGFLNEIRFLMDTKKSFNLYVIHGGTNFGFTAGANGFKPTEYQPDLTSYDYDAPINEQGQATPKYHALRRLIGQHVGALPDIPAPIPTMDIPEIKLDAFTTIWQNLPKPVRIAQPKPMEMFDQNEGFILYRTRIAGYQSGTLTLTEPHDYAMVYLDGKYIGHVYRDGGKWSIELPKTSNKEPVLDILVEGMGRINFAQYMIDRKGITDRVSLNSMTLMNWEVYNLPFDSRYIDQLKPTQQDADRPGHFFKGTFSLSSVADTYFDMSSYKKGVVYVNGHNLGRYWEIGPQKRLYCPATWLKKGQNEIVVFDLHQLSPSPINGVKTLE</sequence>
<feature type="domain" description="Beta-galactosidase 1-like first all-beta" evidence="7">
    <location>
        <begin position="397"/>
        <end position="507"/>
    </location>
</feature>
<dbReference type="EC" id="3.2.1.23" evidence="4"/>
<dbReference type="Proteomes" id="UP001202180">
    <property type="component" value="Unassembled WGS sequence"/>
</dbReference>
<keyword evidence="2 4" id="KW-0378">Hydrolase</keyword>
<dbReference type="InterPro" id="IPR017853">
    <property type="entry name" value="GH"/>
</dbReference>
<organism evidence="9 10">
    <name type="scientific">Spirosoma liriopis</name>
    <dbReference type="NCBI Taxonomy" id="2937440"/>
    <lineage>
        <taxon>Bacteria</taxon>
        <taxon>Pseudomonadati</taxon>
        <taxon>Bacteroidota</taxon>
        <taxon>Cytophagia</taxon>
        <taxon>Cytophagales</taxon>
        <taxon>Cytophagaceae</taxon>
        <taxon>Spirosoma</taxon>
    </lineage>
</organism>
<protein>
    <recommendedName>
        <fullName evidence="4">Beta-galactosidase</fullName>
        <ecNumber evidence="4">3.2.1.23</ecNumber>
    </recommendedName>
</protein>
<comment type="caution">
    <text evidence="9">The sequence shown here is derived from an EMBL/GenBank/DDBJ whole genome shotgun (WGS) entry which is preliminary data.</text>
</comment>
<comment type="catalytic activity">
    <reaction evidence="4">
        <text>Hydrolysis of terminal non-reducing beta-D-galactose residues in beta-D-galactosides.</text>
        <dbReference type="EC" id="3.2.1.23"/>
    </reaction>
</comment>
<dbReference type="Pfam" id="PF01301">
    <property type="entry name" value="Glyco_hydro_35"/>
    <property type="match status" value="1"/>
</dbReference>
<evidence type="ECO:0000256" key="5">
    <source>
        <dbReference type="RuleBase" id="RU003679"/>
    </source>
</evidence>
<feature type="domain" description="Glycoside hydrolase 35 catalytic" evidence="6">
    <location>
        <begin position="41"/>
        <end position="355"/>
    </location>
</feature>
<evidence type="ECO:0000259" key="6">
    <source>
        <dbReference type="Pfam" id="PF01301"/>
    </source>
</evidence>
<feature type="domain" description="Beta-galactosidase galactose-binding" evidence="8">
    <location>
        <begin position="530"/>
        <end position="586"/>
    </location>
</feature>
<evidence type="ECO:0000259" key="7">
    <source>
        <dbReference type="Pfam" id="PF21317"/>
    </source>
</evidence>
<dbReference type="Gene3D" id="3.20.20.80">
    <property type="entry name" value="Glycosidases"/>
    <property type="match status" value="1"/>
</dbReference>
<dbReference type="InterPro" id="IPR001944">
    <property type="entry name" value="Glycoside_Hdrlase_35"/>
</dbReference>
<accession>A0ABT0HNB7</accession>
<dbReference type="PROSITE" id="PS51257">
    <property type="entry name" value="PROKAR_LIPOPROTEIN"/>
    <property type="match status" value="1"/>
</dbReference>
<name>A0ABT0HNB7_9BACT</name>
<dbReference type="SUPFAM" id="SSF49785">
    <property type="entry name" value="Galactose-binding domain-like"/>
    <property type="match status" value="1"/>
</dbReference>
<evidence type="ECO:0000256" key="3">
    <source>
        <dbReference type="ARBA" id="ARBA00023295"/>
    </source>
</evidence>
<dbReference type="PRINTS" id="PR00742">
    <property type="entry name" value="GLHYDRLASE35"/>
</dbReference>
<keyword evidence="3 4" id="KW-0326">Glycosidase</keyword>
<evidence type="ECO:0000256" key="4">
    <source>
        <dbReference type="RuleBase" id="RU000675"/>
    </source>
</evidence>
<dbReference type="Gene3D" id="2.60.120.260">
    <property type="entry name" value="Galactose-binding domain-like"/>
    <property type="match status" value="2"/>
</dbReference>
<dbReference type="InterPro" id="IPR019801">
    <property type="entry name" value="Glyco_hydro_35_CS"/>
</dbReference>
<dbReference type="RefSeq" id="WP_248478253.1">
    <property type="nucleotide sequence ID" value="NZ_JALPRF010000003.1"/>
</dbReference>
<keyword evidence="10" id="KW-1185">Reference proteome</keyword>